<dbReference type="PROSITE" id="PS50883">
    <property type="entry name" value="EAL"/>
    <property type="match status" value="1"/>
</dbReference>
<dbReference type="SMART" id="SM00267">
    <property type="entry name" value="GGDEF"/>
    <property type="match status" value="1"/>
</dbReference>
<reference evidence="8" key="1">
    <citation type="submission" date="2016-03" db="EMBL/GenBank/DDBJ databases">
        <authorList>
            <person name="Ploux O."/>
        </authorList>
    </citation>
    <scope>NUCLEOTIDE SEQUENCE</scope>
    <source>
        <strain evidence="8">UC10</strain>
    </source>
</reference>
<dbReference type="Gene3D" id="3.30.450.20">
    <property type="entry name" value="PAS domain"/>
    <property type="match status" value="3"/>
</dbReference>
<evidence type="ECO:0000259" key="7">
    <source>
        <dbReference type="PROSITE" id="PS50887"/>
    </source>
</evidence>
<dbReference type="FunFam" id="3.30.70.270:FF:000001">
    <property type="entry name" value="Diguanylate cyclase domain protein"/>
    <property type="match status" value="1"/>
</dbReference>
<dbReference type="SUPFAM" id="SSF141868">
    <property type="entry name" value="EAL domain-like"/>
    <property type="match status" value="1"/>
</dbReference>
<feature type="domain" description="EAL" evidence="5">
    <location>
        <begin position="759"/>
        <end position="1011"/>
    </location>
</feature>
<dbReference type="Gene3D" id="6.10.340.10">
    <property type="match status" value="1"/>
</dbReference>
<sequence>MLHPRPRASLIHQLSLSIWGLFLTLLLLLSALGYLAMRMAADKVVPLVAQHTVELRARASEGLFLQAEQSVRRLQRELLLRLDGADHAATLARFDALFARSADGLWRLRPEQVDPEHAPTLYLHQPPQGLDESARLRAVVAYDLLREQGPALAPPFFSVYMDFVEDGLMVYSPGVDWGSGADASATNTGYPTMLGADPRRNPQRTVFWTPVYLDEQADTWMVSVIKPLDWQGHWAGTLGHDVSIQTLIDKSANGDDVDQGTQLVMSAGSDLIAHPRLRQRIAAADGQLRLSTLDDPLLAQAHRMIRQSGADSGAGRSPDGSQWVAWSKIHGPGWYQVYLLPQARVNHLLMWGLLALSGFGIICLLPATWLLRRRVRSLFAVPLDRLTRAVDELGQGGEPTPIAMQSDDELGRLAGAFDDMVGELVQQRSLQAAHAQALQNEVDERRQFMTRLEEERARLLALLGAMDLGILFVNNENRVTYCNAAMLAMWKLPAGNTLIGQTTHEGLAAARSLMVDPTAVLKRLEDSIGSPDASRQLEIRLHDNRIIMHNAYPVHDAQGHYIGRLWVEEDVTEERRTAQQLVRLAQHDPLTNLYNRRRFEDELTRFFHDAERTPSQVALLFFDLDEFKYINDTYGHRAGDSVLGRMAVEIRTLVRAGETLFRLGGDEFAVLMPHASLDDARHLAERIVQRIAQTPLYLHEQTVRLTTSLGIAHCPGHADNAQDLVAHADAAMYQAKHLGKNRWNVYRPDRDSSREMATRLAWNDRIARALEHNLLRLHFQGVHHAGDGRLAHLEALIRMVDEANPGQFIMPAQFIEPAEKSGKILEIDRWVIRESIRLLAAHPQLPAIAVNISGRSFDDPELPEYIACQLLQRHVEPRRLLVELTETSAVSDMGDAARFIAALRDTGCPICLDDFGTGFSSFAYLKNLKADVLKIDGMFIHNLPDERDNQVFVRAIIEVAHGMGKLTVAEFVEDEATLQMLREMGVDMVQGYHLGRPRADHPAFVDSPAQEPVPPHDGAPSPA</sequence>
<feature type="transmembrane region" description="Helical" evidence="3">
    <location>
        <begin position="348"/>
        <end position="371"/>
    </location>
</feature>
<feature type="compositionally biased region" description="Pro residues" evidence="2">
    <location>
        <begin position="1011"/>
        <end position="1023"/>
    </location>
</feature>
<dbReference type="InterPro" id="IPR052155">
    <property type="entry name" value="Biofilm_reg_signaling"/>
</dbReference>
<dbReference type="PROSITE" id="PS50885">
    <property type="entry name" value="HAMP"/>
    <property type="match status" value="1"/>
</dbReference>
<dbReference type="SMART" id="SM00304">
    <property type="entry name" value="HAMP"/>
    <property type="match status" value="1"/>
</dbReference>
<feature type="domain" description="HAMP" evidence="6">
    <location>
        <begin position="377"/>
        <end position="429"/>
    </location>
</feature>
<dbReference type="EMBL" id="FLTS01000001">
    <property type="protein sequence ID" value="SBV35599.1"/>
    <property type="molecule type" value="Genomic_DNA"/>
</dbReference>
<dbReference type="SUPFAM" id="SSF55073">
    <property type="entry name" value="Nucleotide cyclase"/>
    <property type="match status" value="1"/>
</dbReference>
<dbReference type="InterPro" id="IPR035919">
    <property type="entry name" value="EAL_sf"/>
</dbReference>
<dbReference type="PROSITE" id="PS50113">
    <property type="entry name" value="PAC"/>
    <property type="match status" value="1"/>
</dbReference>
<dbReference type="CDD" id="cd18773">
    <property type="entry name" value="PDC1_HK_sensor"/>
    <property type="match status" value="1"/>
</dbReference>
<dbReference type="AlphaFoldDB" id="A0A1Y5Q014"/>
<keyword evidence="3" id="KW-0812">Transmembrane</keyword>
<dbReference type="InterPro" id="IPR000160">
    <property type="entry name" value="GGDEF_dom"/>
</dbReference>
<keyword evidence="3" id="KW-1133">Transmembrane helix</keyword>
<dbReference type="CDD" id="cd01949">
    <property type="entry name" value="GGDEF"/>
    <property type="match status" value="1"/>
</dbReference>
<keyword evidence="3" id="KW-0472">Membrane</keyword>
<dbReference type="GO" id="GO:0003824">
    <property type="term" value="F:catalytic activity"/>
    <property type="evidence" value="ECO:0007669"/>
    <property type="project" value="UniProtKB-ARBA"/>
</dbReference>
<feature type="domain" description="PAC" evidence="4">
    <location>
        <begin position="533"/>
        <end position="583"/>
    </location>
</feature>
<dbReference type="SMART" id="SM00052">
    <property type="entry name" value="EAL"/>
    <property type="match status" value="1"/>
</dbReference>
<evidence type="ECO:0000256" key="3">
    <source>
        <dbReference type="SAM" id="Phobius"/>
    </source>
</evidence>
<dbReference type="Gene3D" id="3.30.70.270">
    <property type="match status" value="1"/>
</dbReference>
<feature type="domain" description="GGDEF" evidence="7">
    <location>
        <begin position="615"/>
        <end position="748"/>
    </location>
</feature>
<dbReference type="InterPro" id="IPR001633">
    <property type="entry name" value="EAL_dom"/>
</dbReference>
<dbReference type="InterPro" id="IPR003660">
    <property type="entry name" value="HAMP_dom"/>
</dbReference>
<dbReference type="InterPro" id="IPR000700">
    <property type="entry name" value="PAS-assoc_C"/>
</dbReference>
<evidence type="ECO:0000256" key="1">
    <source>
        <dbReference type="ARBA" id="ARBA00001946"/>
    </source>
</evidence>
<comment type="cofactor">
    <cofactor evidence="1">
        <name>Mg(2+)</name>
        <dbReference type="ChEBI" id="CHEBI:18420"/>
    </cofactor>
</comment>
<accession>A0A1Y5Q014</accession>
<dbReference type="NCBIfam" id="TIGR00254">
    <property type="entry name" value="GGDEF"/>
    <property type="match status" value="1"/>
</dbReference>
<name>A0A1Y5Q014_9GAMM</name>
<dbReference type="InterPro" id="IPR013656">
    <property type="entry name" value="PAS_4"/>
</dbReference>
<evidence type="ECO:0000256" key="2">
    <source>
        <dbReference type="SAM" id="MobiDB-lite"/>
    </source>
</evidence>
<dbReference type="PANTHER" id="PTHR44757">
    <property type="entry name" value="DIGUANYLATE CYCLASE DGCP"/>
    <property type="match status" value="1"/>
</dbReference>
<gene>
    <name evidence="8" type="ORF">STPYR_10529</name>
</gene>
<dbReference type="Pfam" id="PF00672">
    <property type="entry name" value="HAMP"/>
    <property type="match status" value="1"/>
</dbReference>
<dbReference type="PROSITE" id="PS50887">
    <property type="entry name" value="GGDEF"/>
    <property type="match status" value="1"/>
</dbReference>
<dbReference type="SUPFAM" id="SSF55785">
    <property type="entry name" value="PYP-like sensor domain (PAS domain)"/>
    <property type="match status" value="1"/>
</dbReference>
<dbReference type="InterPro" id="IPR035965">
    <property type="entry name" value="PAS-like_dom_sf"/>
</dbReference>
<evidence type="ECO:0000313" key="8">
    <source>
        <dbReference type="EMBL" id="SBV35599.1"/>
    </source>
</evidence>
<dbReference type="Pfam" id="PF08448">
    <property type="entry name" value="PAS_4"/>
    <property type="match status" value="1"/>
</dbReference>
<proteinExistence type="predicted"/>
<dbReference type="InterPro" id="IPR029787">
    <property type="entry name" value="Nucleotide_cyclase"/>
</dbReference>
<feature type="region of interest" description="Disordered" evidence="2">
    <location>
        <begin position="1000"/>
        <end position="1023"/>
    </location>
</feature>
<protein>
    <submittedName>
        <fullName evidence="8">Diguanylate cyclase/phosphodiesterase</fullName>
    </submittedName>
</protein>
<dbReference type="SUPFAM" id="SSF158472">
    <property type="entry name" value="HAMP domain-like"/>
    <property type="match status" value="1"/>
</dbReference>
<evidence type="ECO:0000259" key="4">
    <source>
        <dbReference type="PROSITE" id="PS50113"/>
    </source>
</evidence>
<dbReference type="CDD" id="cd01948">
    <property type="entry name" value="EAL"/>
    <property type="match status" value="1"/>
</dbReference>
<dbReference type="GO" id="GO:0007165">
    <property type="term" value="P:signal transduction"/>
    <property type="evidence" value="ECO:0007669"/>
    <property type="project" value="InterPro"/>
</dbReference>
<dbReference type="Gene3D" id="3.20.20.450">
    <property type="entry name" value="EAL domain"/>
    <property type="match status" value="1"/>
</dbReference>
<organism evidence="8">
    <name type="scientific">uncultured Stenotrophomonas sp</name>
    <dbReference type="NCBI Taxonomy" id="165438"/>
    <lineage>
        <taxon>Bacteria</taxon>
        <taxon>Pseudomonadati</taxon>
        <taxon>Pseudomonadota</taxon>
        <taxon>Gammaproteobacteria</taxon>
        <taxon>Lysobacterales</taxon>
        <taxon>Lysobacteraceae</taxon>
        <taxon>Stenotrophomonas</taxon>
        <taxon>environmental samples</taxon>
    </lineage>
</organism>
<dbReference type="PANTHER" id="PTHR44757:SF4">
    <property type="entry name" value="DIGUANYLATE CYCLASE DGCE-RELATED"/>
    <property type="match status" value="1"/>
</dbReference>
<evidence type="ECO:0000259" key="6">
    <source>
        <dbReference type="PROSITE" id="PS50885"/>
    </source>
</evidence>
<dbReference type="Pfam" id="PF00990">
    <property type="entry name" value="GGDEF"/>
    <property type="match status" value="1"/>
</dbReference>
<dbReference type="InterPro" id="IPR043128">
    <property type="entry name" value="Rev_trsase/Diguanyl_cyclase"/>
</dbReference>
<dbReference type="Pfam" id="PF00563">
    <property type="entry name" value="EAL"/>
    <property type="match status" value="1"/>
</dbReference>
<evidence type="ECO:0000259" key="5">
    <source>
        <dbReference type="PROSITE" id="PS50883"/>
    </source>
</evidence>
<dbReference type="GO" id="GO:0016020">
    <property type="term" value="C:membrane"/>
    <property type="evidence" value="ECO:0007669"/>
    <property type="project" value="InterPro"/>
</dbReference>
<dbReference type="CDD" id="cd06225">
    <property type="entry name" value="HAMP"/>
    <property type="match status" value="1"/>
</dbReference>